<keyword evidence="2" id="KW-1185">Reference proteome</keyword>
<comment type="caution">
    <text evidence="1">The sequence shown here is derived from an EMBL/GenBank/DDBJ whole genome shotgun (WGS) entry which is preliminary data.</text>
</comment>
<proteinExistence type="predicted"/>
<dbReference type="EMBL" id="FCOW01000001">
    <property type="protein sequence ID" value="CVK17542.1"/>
    <property type="molecule type" value="Genomic_DNA"/>
</dbReference>
<evidence type="ECO:0000313" key="1">
    <source>
        <dbReference type="EMBL" id="CVK17542.1"/>
    </source>
</evidence>
<organism evidence="1 2">
    <name type="scientific">Sporomusa sphaeroides DSM 2875</name>
    <dbReference type="NCBI Taxonomy" id="1337886"/>
    <lineage>
        <taxon>Bacteria</taxon>
        <taxon>Bacillati</taxon>
        <taxon>Bacillota</taxon>
        <taxon>Negativicutes</taxon>
        <taxon>Selenomonadales</taxon>
        <taxon>Sporomusaceae</taxon>
        <taxon>Sporomusa</taxon>
    </lineage>
</organism>
<dbReference type="RefSeq" id="WP_075755281.1">
    <property type="nucleotide sequence ID" value="NZ_CP146991.1"/>
</dbReference>
<name>A0ABP2C158_9FIRM</name>
<reference evidence="1 2" key="1">
    <citation type="submission" date="2016-01" db="EMBL/GenBank/DDBJ databases">
        <authorList>
            <person name="Brown R."/>
        </authorList>
    </citation>
    <scope>NUCLEOTIDE SEQUENCE [LARGE SCALE GENOMIC DNA]</scope>
    <source>
        <strain evidence="1">Sporomusa sphaeroides DSM 2875</strain>
    </source>
</reference>
<dbReference type="Proteomes" id="UP000245702">
    <property type="component" value="Unassembled WGS sequence"/>
</dbReference>
<sequence length="148" mass="16908">MHTKQAEYLLLNYPSLSAQLHNEQQNILQRYRQTAFACGIGHSYSYSDSTGSKAVKLVMLEEEYRSTILISRWIDTELRPRDRPLLINRWRRLDWMAISRRSGVDAWTCITAWNLMIMQLTEYLKAYAGHASGAAGVVSVSGRIAAKV</sequence>
<evidence type="ECO:0000313" key="2">
    <source>
        <dbReference type="Proteomes" id="UP000245702"/>
    </source>
</evidence>
<accession>A0ABP2C158</accession>
<protein>
    <submittedName>
        <fullName evidence="1">Uncharacterized protein</fullName>
    </submittedName>
</protein>
<gene>
    <name evidence="1" type="ORF">SSPH_00176</name>
</gene>